<dbReference type="InterPro" id="IPR028098">
    <property type="entry name" value="Glyco_trans_4-like_N"/>
</dbReference>
<accession>A0A7V2F6R3</accession>
<reference evidence="4" key="1">
    <citation type="journal article" date="2020" name="mSystems">
        <title>Genome- and Community-Level Interaction Insights into Carbon Utilization and Element Cycling Functions of Hydrothermarchaeota in Hydrothermal Sediment.</title>
        <authorList>
            <person name="Zhou Z."/>
            <person name="Liu Y."/>
            <person name="Xu W."/>
            <person name="Pan J."/>
            <person name="Luo Z.H."/>
            <person name="Li M."/>
        </authorList>
    </citation>
    <scope>NUCLEOTIDE SEQUENCE [LARGE SCALE GENOMIC DNA]</scope>
    <source>
        <strain evidence="4">SpSt-143</strain>
    </source>
</reference>
<dbReference type="SUPFAM" id="SSF53756">
    <property type="entry name" value="UDP-Glycosyltransferase/glycogen phosphorylase"/>
    <property type="match status" value="1"/>
</dbReference>
<dbReference type="GO" id="GO:0016757">
    <property type="term" value="F:glycosyltransferase activity"/>
    <property type="evidence" value="ECO:0007669"/>
    <property type="project" value="UniProtKB-KW"/>
</dbReference>
<dbReference type="Pfam" id="PF13439">
    <property type="entry name" value="Glyco_transf_4"/>
    <property type="match status" value="1"/>
</dbReference>
<evidence type="ECO:0000256" key="1">
    <source>
        <dbReference type="ARBA" id="ARBA00022676"/>
    </source>
</evidence>
<feature type="domain" description="Glycosyltransferase subfamily 4-like N-terminal" evidence="3">
    <location>
        <begin position="14"/>
        <end position="185"/>
    </location>
</feature>
<evidence type="ECO:0000256" key="2">
    <source>
        <dbReference type="ARBA" id="ARBA00022679"/>
    </source>
</evidence>
<name>A0A7V2F6R3_RHOMR</name>
<dbReference type="PANTHER" id="PTHR12526">
    <property type="entry name" value="GLYCOSYLTRANSFERASE"/>
    <property type="match status" value="1"/>
</dbReference>
<sequence length="384" mass="42535">MHVAIITHNVFPGDGQGRVNYELARYCLMRGATVTLFCDKLDLTLREMGASWVPLHTGLLGEAVDLYKVWRFRQKVDRVIATMDHMFDVILGCGVVMRFPHTINAVHFVHGTWMRSPYHPAQQHRDWRARYQGLFTRLNAAWELETFAQAQCIVAVSDMVRDELMAIGVPPERIEVIVNGVDLEEFHPGRADRTRLGLPEGVPLALFVGDIRSPIKNLDGVLHALQQVPGLHVAVAGKLPGSPYPALAEQLGVADRVHFLGFRRDIASLMRAVDFFVLPSRRDSCPLVLLEAMASGLPVVVSRQVGTANLVGQAGFVIDSPEDHEALAQAMGALARDPDLRQQMGLAARAVAEQHSWDQMANQYAALFERLTGKTFPLPALYAV</sequence>
<dbReference type="PANTHER" id="PTHR12526:SF510">
    <property type="entry name" value="D-INOSITOL 3-PHOSPHATE GLYCOSYLTRANSFERASE"/>
    <property type="match status" value="1"/>
</dbReference>
<dbReference type="AlphaFoldDB" id="A0A7V2F6R3"/>
<dbReference type="EMBL" id="DSGB01000005">
    <property type="protein sequence ID" value="HER96397.1"/>
    <property type="molecule type" value="Genomic_DNA"/>
</dbReference>
<protein>
    <submittedName>
        <fullName evidence="4">Glycosyltransferase family 1 protein</fullName>
    </submittedName>
</protein>
<evidence type="ECO:0000259" key="3">
    <source>
        <dbReference type="Pfam" id="PF13439"/>
    </source>
</evidence>
<organism evidence="4">
    <name type="scientific">Rhodothermus marinus</name>
    <name type="common">Rhodothermus obamensis</name>
    <dbReference type="NCBI Taxonomy" id="29549"/>
    <lineage>
        <taxon>Bacteria</taxon>
        <taxon>Pseudomonadati</taxon>
        <taxon>Rhodothermota</taxon>
        <taxon>Rhodothermia</taxon>
        <taxon>Rhodothermales</taxon>
        <taxon>Rhodothermaceae</taxon>
        <taxon>Rhodothermus</taxon>
    </lineage>
</organism>
<dbReference type="CDD" id="cd03801">
    <property type="entry name" value="GT4_PimA-like"/>
    <property type="match status" value="1"/>
</dbReference>
<gene>
    <name evidence="4" type="ORF">ENO59_07755</name>
</gene>
<dbReference type="Gene3D" id="3.40.50.2000">
    <property type="entry name" value="Glycogen Phosphorylase B"/>
    <property type="match status" value="2"/>
</dbReference>
<evidence type="ECO:0000313" key="4">
    <source>
        <dbReference type="EMBL" id="HER96397.1"/>
    </source>
</evidence>
<proteinExistence type="predicted"/>
<comment type="caution">
    <text evidence="4">The sequence shown here is derived from an EMBL/GenBank/DDBJ whole genome shotgun (WGS) entry which is preliminary data.</text>
</comment>
<dbReference type="Pfam" id="PF13692">
    <property type="entry name" value="Glyco_trans_1_4"/>
    <property type="match status" value="1"/>
</dbReference>
<keyword evidence="2 4" id="KW-0808">Transferase</keyword>
<keyword evidence="1" id="KW-0328">Glycosyltransferase</keyword>